<feature type="domain" description="Penicillin-binding protein transpeptidase" evidence="6">
    <location>
        <begin position="265"/>
        <end position="572"/>
    </location>
</feature>
<evidence type="ECO:0000256" key="1">
    <source>
        <dbReference type="ARBA" id="ARBA00004370"/>
    </source>
</evidence>
<dbReference type="GO" id="GO:0071555">
    <property type="term" value="P:cell wall organization"/>
    <property type="evidence" value="ECO:0000318"/>
    <property type="project" value="GO_Central"/>
</dbReference>
<dbReference type="Gene3D" id="3.30.450.330">
    <property type="match status" value="1"/>
</dbReference>
<dbReference type="Proteomes" id="UP000002008">
    <property type="component" value="Chromosome"/>
</dbReference>
<dbReference type="GO" id="GO:0016757">
    <property type="term" value="F:glycosyltransferase activity"/>
    <property type="evidence" value="ECO:0007669"/>
    <property type="project" value="UniProtKB-KW"/>
</dbReference>
<sequence>MATTTRRSSVPTPTTAATTPVPAGKPLPRWRLQVLLASCFLITIIIAVRLVDLQVVRSNDLARKARLEIETPTLLAPRRGQISDASGTVLAMDVERQSLFAVPPQVPAARKAEIAVLIAGLTDQPADQILSALRSDRQWVRLARWLEPEVAAQVAELELPGLWLVYEPMRFYPQGISAAQIVGALNLNGEGVSGIEAYYDQLLRGTEGRIEGEFDPNRNPIATSLARTLPPQDGADLQLTIDPFIQQVAERELQQAIDEQNADGGTIIVLDPRSGAILAMANWPFFDPNRWQEYPPEVYGRNPAIGTIYEPGSTFKMVTAAAALSSGVVTTTTTVDDPGWVIRYGQTLRNFDAAPHGPLTLAGMIYYSSNVAALQFNELVGPETFYRVLTRFGFGQPTGVDLAGEESGIVNFYGSAGYSPLTFLTNAYGQGISVTPLQLVQAAGAIANDGVMMRPYVVQQICRNNECVRTEPQVVARPVTPDVARAVREMMVESANHYAPVIWGPRTGNWSDQWLVPGYRVGAKTGTASIPLPGGGYDPVYTIGSVLGIAPVDEPRFVVLVKIDRPKKDTLGVLTAIPVYYNVVEQLLRYAHIPPDRSLVSPGQP</sequence>
<dbReference type="InterPro" id="IPR050515">
    <property type="entry name" value="Beta-lactam/transpept"/>
</dbReference>
<dbReference type="InterPro" id="IPR036138">
    <property type="entry name" value="PBP_dimer_sf"/>
</dbReference>
<dbReference type="PANTHER" id="PTHR30627">
    <property type="entry name" value="PEPTIDOGLYCAN D,D-TRANSPEPTIDASE"/>
    <property type="match status" value="1"/>
</dbReference>
<dbReference type="Pfam" id="PF00905">
    <property type="entry name" value="Transpeptidase"/>
    <property type="match status" value="1"/>
</dbReference>
<evidence type="ECO:0000256" key="5">
    <source>
        <dbReference type="SAM" id="Phobius"/>
    </source>
</evidence>
<dbReference type="STRING" id="324602.Caur_0761"/>
<feature type="transmembrane region" description="Helical" evidence="5">
    <location>
        <begin position="34"/>
        <end position="51"/>
    </location>
</feature>
<keyword evidence="9" id="KW-1185">Reference proteome</keyword>
<evidence type="ECO:0000259" key="7">
    <source>
        <dbReference type="Pfam" id="PF03717"/>
    </source>
</evidence>
<dbReference type="InterPro" id="IPR012338">
    <property type="entry name" value="Beta-lactam/transpept-like"/>
</dbReference>
<evidence type="ECO:0000256" key="2">
    <source>
        <dbReference type="ARBA" id="ARBA00007171"/>
    </source>
</evidence>
<keyword evidence="5" id="KW-0812">Transmembrane</keyword>
<dbReference type="EMBL" id="CP000909">
    <property type="protein sequence ID" value="ABY33999.1"/>
    <property type="molecule type" value="Genomic_DNA"/>
</dbReference>
<keyword evidence="8" id="KW-0808">Transferase</keyword>
<dbReference type="EC" id="2.4.1.129" evidence="8"/>
<keyword evidence="8" id="KW-0328">Glycosyltransferase</keyword>
<keyword evidence="3 5" id="KW-0472">Membrane</keyword>
<name>A9WG78_CHLAA</name>
<dbReference type="AlphaFoldDB" id="A9WG78"/>
<protein>
    <submittedName>
        <fullName evidence="8">Peptidoglycan glycosyltransferase</fullName>
        <ecNumber evidence="8">2.4.1.129</ecNumber>
    </submittedName>
</protein>
<organism evidence="8 9">
    <name type="scientific">Chloroflexus aurantiacus (strain ATCC 29366 / DSM 635 / J-10-fl)</name>
    <dbReference type="NCBI Taxonomy" id="324602"/>
    <lineage>
        <taxon>Bacteria</taxon>
        <taxon>Bacillati</taxon>
        <taxon>Chloroflexota</taxon>
        <taxon>Chloroflexia</taxon>
        <taxon>Chloroflexales</taxon>
        <taxon>Chloroflexineae</taxon>
        <taxon>Chloroflexaceae</taxon>
        <taxon>Chloroflexus</taxon>
    </lineage>
</organism>
<dbReference type="eggNOG" id="COG0768">
    <property type="taxonomic scope" value="Bacteria"/>
</dbReference>
<dbReference type="Gene3D" id="3.90.1310.10">
    <property type="entry name" value="Penicillin-binding protein 2a (Domain 2)"/>
    <property type="match status" value="1"/>
</dbReference>
<dbReference type="FunCoup" id="A9WG78">
    <property type="interactions" value="333"/>
</dbReference>
<keyword evidence="5" id="KW-1133">Transmembrane helix</keyword>
<dbReference type="InterPro" id="IPR001460">
    <property type="entry name" value="PCN-bd_Tpept"/>
</dbReference>
<dbReference type="RefSeq" id="WP_012256655.1">
    <property type="nucleotide sequence ID" value="NC_010175.1"/>
</dbReference>
<dbReference type="EnsemblBacteria" id="ABY33999">
    <property type="protein sequence ID" value="ABY33999"/>
    <property type="gene ID" value="Caur_0761"/>
</dbReference>
<dbReference type="InParanoid" id="A9WG78"/>
<dbReference type="GO" id="GO:0005886">
    <property type="term" value="C:plasma membrane"/>
    <property type="evidence" value="ECO:0000318"/>
    <property type="project" value="GO_Central"/>
</dbReference>
<reference evidence="9" key="1">
    <citation type="journal article" date="2011" name="BMC Genomics">
        <title>Complete genome sequence of the filamentous anoxygenic phototrophic bacterium Chloroflexus aurantiacus.</title>
        <authorList>
            <person name="Tang K.H."/>
            <person name="Barry K."/>
            <person name="Chertkov O."/>
            <person name="Dalin E."/>
            <person name="Han C.S."/>
            <person name="Hauser L.J."/>
            <person name="Honchak B.M."/>
            <person name="Karbach L.E."/>
            <person name="Land M.L."/>
            <person name="Lapidus A."/>
            <person name="Larimer F.W."/>
            <person name="Mikhailova N."/>
            <person name="Pitluck S."/>
            <person name="Pierson B.K."/>
            <person name="Blankenship R.E."/>
        </authorList>
    </citation>
    <scope>NUCLEOTIDE SEQUENCE [LARGE SCALE GENOMIC DNA]</scope>
    <source>
        <strain evidence="9">ATCC 29366 / DSM 635 / J-10-fl</strain>
    </source>
</reference>
<feature type="region of interest" description="Disordered" evidence="4">
    <location>
        <begin position="1"/>
        <end position="23"/>
    </location>
</feature>
<dbReference type="PATRIC" id="fig|324602.8.peg.866"/>
<dbReference type="PANTHER" id="PTHR30627:SF1">
    <property type="entry name" value="PEPTIDOGLYCAN D,D-TRANSPEPTIDASE FTSI"/>
    <property type="match status" value="1"/>
</dbReference>
<evidence type="ECO:0000256" key="4">
    <source>
        <dbReference type="SAM" id="MobiDB-lite"/>
    </source>
</evidence>
<comment type="similarity">
    <text evidence="2">Belongs to the transpeptidase family.</text>
</comment>
<dbReference type="InterPro" id="IPR005311">
    <property type="entry name" value="PBP_dimer"/>
</dbReference>
<accession>A9WG78</accession>
<dbReference type="HOGENOM" id="CLU_009289_6_2_0"/>
<feature type="domain" description="Penicillin-binding protein dimerisation" evidence="7">
    <location>
        <begin position="76"/>
        <end position="223"/>
    </location>
</feature>
<evidence type="ECO:0000313" key="9">
    <source>
        <dbReference type="Proteomes" id="UP000002008"/>
    </source>
</evidence>
<evidence type="ECO:0000256" key="3">
    <source>
        <dbReference type="ARBA" id="ARBA00023136"/>
    </source>
</evidence>
<dbReference type="SUPFAM" id="SSF56601">
    <property type="entry name" value="beta-lactamase/transpeptidase-like"/>
    <property type="match status" value="1"/>
</dbReference>
<dbReference type="Pfam" id="PF03717">
    <property type="entry name" value="PBP_dimer"/>
    <property type="match status" value="1"/>
</dbReference>
<feature type="compositionally biased region" description="Low complexity" evidence="4">
    <location>
        <begin position="1"/>
        <end position="22"/>
    </location>
</feature>
<comment type="subcellular location">
    <subcellularLocation>
        <location evidence="1">Membrane</location>
    </subcellularLocation>
</comment>
<dbReference type="GO" id="GO:0008658">
    <property type="term" value="F:penicillin binding"/>
    <property type="evidence" value="ECO:0000318"/>
    <property type="project" value="GO_Central"/>
</dbReference>
<dbReference type="Gene3D" id="3.40.710.10">
    <property type="entry name" value="DD-peptidase/beta-lactamase superfamily"/>
    <property type="match status" value="1"/>
</dbReference>
<evidence type="ECO:0000313" key="8">
    <source>
        <dbReference type="EMBL" id="ABY33999.1"/>
    </source>
</evidence>
<proteinExistence type="inferred from homology"/>
<evidence type="ECO:0000259" key="6">
    <source>
        <dbReference type="Pfam" id="PF00905"/>
    </source>
</evidence>
<gene>
    <name evidence="8" type="ordered locus">Caur_0761</name>
</gene>
<dbReference type="SUPFAM" id="SSF56519">
    <property type="entry name" value="Penicillin binding protein dimerisation domain"/>
    <property type="match status" value="1"/>
</dbReference>
<dbReference type="KEGG" id="cau:Caur_0761"/>